<comment type="similarity">
    <text evidence="9">Belongs to the HAD-like hydrolase superfamily. PhnX family.</text>
</comment>
<dbReference type="EC" id="3.11.1.1" evidence="8 9"/>
<dbReference type="OrthoDB" id="5504491at2"/>
<feature type="active site" description="Nucleophile" evidence="9">
    <location>
        <position position="20"/>
    </location>
</feature>
<dbReference type="PANTHER" id="PTHR43434:SF19">
    <property type="entry name" value="PHOSPHONOACETALDEHYDE HYDROLASE"/>
    <property type="match status" value="1"/>
</dbReference>
<evidence type="ECO:0000313" key="10">
    <source>
        <dbReference type="EMBL" id="RWR12451.1"/>
    </source>
</evidence>
<dbReference type="GO" id="GO:0019700">
    <property type="term" value="P:organic phosphonate catabolic process"/>
    <property type="evidence" value="ECO:0007669"/>
    <property type="project" value="InterPro"/>
</dbReference>
<dbReference type="Gene3D" id="1.10.150.240">
    <property type="entry name" value="Putative phosphatase, domain 2"/>
    <property type="match status" value="1"/>
</dbReference>
<dbReference type="InterPro" id="IPR006323">
    <property type="entry name" value="Phosphonoacetald_hydro"/>
</dbReference>
<keyword evidence="4 9" id="KW-0460">Magnesium</keyword>
<organism evidence="10 11">
    <name type="scientific">Siminovitchia fortis</name>
    <dbReference type="NCBI Taxonomy" id="254758"/>
    <lineage>
        <taxon>Bacteria</taxon>
        <taxon>Bacillati</taxon>
        <taxon>Bacillota</taxon>
        <taxon>Bacilli</taxon>
        <taxon>Bacillales</taxon>
        <taxon>Bacillaceae</taxon>
        <taxon>Siminovitchia</taxon>
    </lineage>
</organism>
<dbReference type="AlphaFoldDB" id="A0A451GBP8"/>
<evidence type="ECO:0000256" key="9">
    <source>
        <dbReference type="HAMAP-Rule" id="MF_01375"/>
    </source>
</evidence>
<dbReference type="SUPFAM" id="SSF56784">
    <property type="entry name" value="HAD-like"/>
    <property type="match status" value="1"/>
</dbReference>
<evidence type="ECO:0000256" key="3">
    <source>
        <dbReference type="ARBA" id="ARBA00022801"/>
    </source>
</evidence>
<dbReference type="GO" id="GO:0005829">
    <property type="term" value="C:cytosol"/>
    <property type="evidence" value="ECO:0007669"/>
    <property type="project" value="TreeGrafter"/>
</dbReference>
<evidence type="ECO:0000256" key="4">
    <source>
        <dbReference type="ARBA" id="ARBA00022842"/>
    </source>
</evidence>
<comment type="caution">
    <text evidence="10">The sequence shown here is derived from an EMBL/GenBank/DDBJ whole genome shotgun (WGS) entry which is preliminary data.</text>
</comment>
<evidence type="ECO:0000256" key="8">
    <source>
        <dbReference type="ARBA" id="ARBA00066472"/>
    </source>
</evidence>
<dbReference type="GO" id="GO:0008967">
    <property type="term" value="F:phosphoglycolate phosphatase activity"/>
    <property type="evidence" value="ECO:0007669"/>
    <property type="project" value="TreeGrafter"/>
</dbReference>
<evidence type="ECO:0000313" key="11">
    <source>
        <dbReference type="Proteomes" id="UP000273811"/>
    </source>
</evidence>
<reference evidence="10" key="1">
    <citation type="submission" date="2018-12" db="EMBL/GenBank/DDBJ databases">
        <authorList>
            <person name="Sun L."/>
            <person name="Chen Z."/>
        </authorList>
    </citation>
    <scope>NUCLEOTIDE SEQUENCE [LARGE SCALE GENOMIC DNA]</scope>
    <source>
        <strain evidence="10">DSM 16012</strain>
    </source>
</reference>
<feature type="binding site" evidence="9">
    <location>
        <position position="22"/>
    </location>
    <ligand>
        <name>Mg(2+)</name>
        <dbReference type="ChEBI" id="CHEBI:18420"/>
    </ligand>
</feature>
<name>A0A451GBP8_9BACI</name>
<evidence type="ECO:0000256" key="1">
    <source>
        <dbReference type="ARBA" id="ARBA00011738"/>
    </source>
</evidence>
<sequence>MKEVDIMDEKPPQIEAIIFDWAGTIIDYGCFAPLDVFIEVFKKRGINVTDDEARAPMGLLKWDHINEMCKMERIANIWKEKFGRFPQKEDVDALYEDFEPMLFSILPKYCEPVPGAVDLVSRLRTQGLKIGSTTGYTGEMMKIVAPEARKRGYVPDSMVTSDHLPGGRPYPWMIYQNAINLEVYPMKHVVKVGDTVSDIKEGINAGTWAVGILKGSSELGLKETELNALSPENLAYKMDQVSKKFKEAGAHYVIESIGELDKIIPKINKHLEIGVKRPTDHFI</sequence>
<keyword evidence="11" id="KW-1185">Reference proteome</keyword>
<keyword evidence="2 9" id="KW-0479">Metal-binding</keyword>
<dbReference type="Gene3D" id="3.40.50.1000">
    <property type="entry name" value="HAD superfamily/HAD-like"/>
    <property type="match status" value="1"/>
</dbReference>
<dbReference type="SFLD" id="SFLDG01135">
    <property type="entry name" value="C1.5.6:_HAD__Beta-PGM__Phospha"/>
    <property type="match status" value="1"/>
</dbReference>
<dbReference type="GO" id="GO:0050194">
    <property type="term" value="F:phosphonoacetaldehyde hydrolase activity"/>
    <property type="evidence" value="ECO:0007669"/>
    <property type="project" value="UniProtKB-UniRule"/>
</dbReference>
<feature type="binding site" evidence="9">
    <location>
        <position position="194"/>
    </location>
    <ligand>
        <name>Mg(2+)</name>
        <dbReference type="ChEBI" id="CHEBI:18420"/>
    </ligand>
</feature>
<dbReference type="FunFam" id="1.10.150.240:FF:000006">
    <property type="entry name" value="Phosphonoacetaldehyde hydrolase"/>
    <property type="match status" value="1"/>
</dbReference>
<dbReference type="InterPro" id="IPR050155">
    <property type="entry name" value="HAD-like_hydrolase_sf"/>
</dbReference>
<comment type="cofactor">
    <cofactor evidence="9">
        <name>Mg(2+)</name>
        <dbReference type="ChEBI" id="CHEBI:18420"/>
    </cofactor>
    <text evidence="9">Binds 1 Mg(2+) ion per subunit.</text>
</comment>
<comment type="catalytic activity">
    <reaction evidence="6 9">
        <text>phosphonoacetaldehyde + H2O = acetaldehyde + phosphate + H(+)</text>
        <dbReference type="Rhea" id="RHEA:18905"/>
        <dbReference type="ChEBI" id="CHEBI:15343"/>
        <dbReference type="ChEBI" id="CHEBI:15377"/>
        <dbReference type="ChEBI" id="CHEBI:15378"/>
        <dbReference type="ChEBI" id="CHEBI:43474"/>
        <dbReference type="ChEBI" id="CHEBI:58383"/>
        <dbReference type="EC" id="3.11.1.1"/>
    </reaction>
</comment>
<dbReference type="NCBIfam" id="TIGR01422">
    <property type="entry name" value="phosphonatase"/>
    <property type="match status" value="1"/>
</dbReference>
<comment type="subunit">
    <text evidence="1 9">Homodimer.</text>
</comment>
<dbReference type="InterPro" id="IPR036412">
    <property type="entry name" value="HAD-like_sf"/>
</dbReference>
<dbReference type="Pfam" id="PF00702">
    <property type="entry name" value="Hydrolase"/>
    <property type="match status" value="1"/>
</dbReference>
<dbReference type="CDD" id="cd02586">
    <property type="entry name" value="HAD_PHN"/>
    <property type="match status" value="1"/>
</dbReference>
<dbReference type="InterPro" id="IPR023214">
    <property type="entry name" value="HAD_sf"/>
</dbReference>
<evidence type="ECO:0000256" key="6">
    <source>
        <dbReference type="ARBA" id="ARBA00052005"/>
    </source>
</evidence>
<proteinExistence type="inferred from homology"/>
<gene>
    <name evidence="9" type="primary">phnX</name>
    <name evidence="10" type="ORF">D4N35_007100</name>
</gene>
<dbReference type="SFLD" id="SFLDS00003">
    <property type="entry name" value="Haloacid_Dehalogenase"/>
    <property type="match status" value="1"/>
</dbReference>
<evidence type="ECO:0000256" key="7">
    <source>
        <dbReference type="ARBA" id="ARBA00056573"/>
    </source>
</evidence>
<dbReference type="EMBL" id="QYTU02000011">
    <property type="protein sequence ID" value="RWR12451.1"/>
    <property type="molecule type" value="Genomic_DNA"/>
</dbReference>
<dbReference type="PANTHER" id="PTHR43434">
    <property type="entry name" value="PHOSPHOGLYCOLATE PHOSPHATASE"/>
    <property type="match status" value="1"/>
</dbReference>
<dbReference type="SFLD" id="SFLDG01129">
    <property type="entry name" value="C1.5:_HAD__Beta-PGM__Phosphata"/>
    <property type="match status" value="1"/>
</dbReference>
<evidence type="ECO:0000256" key="5">
    <source>
        <dbReference type="ARBA" id="ARBA00023270"/>
    </source>
</evidence>
<dbReference type="InterPro" id="IPR023198">
    <property type="entry name" value="PGP-like_dom2"/>
</dbReference>
<dbReference type="HAMAP" id="MF_01375">
    <property type="entry name" value="PhnX"/>
    <property type="match status" value="1"/>
</dbReference>
<keyword evidence="5 9" id="KW-0704">Schiff base</keyword>
<evidence type="ECO:0000256" key="2">
    <source>
        <dbReference type="ARBA" id="ARBA00022723"/>
    </source>
</evidence>
<accession>A0A451GBP8</accession>
<dbReference type="GO" id="GO:0006281">
    <property type="term" value="P:DNA repair"/>
    <property type="evidence" value="ECO:0007669"/>
    <property type="project" value="TreeGrafter"/>
</dbReference>
<keyword evidence="3 9" id="KW-0378">Hydrolase</keyword>
<feature type="active site" description="Schiff-base intermediate with substrate" evidence="9">
    <location>
        <position position="61"/>
    </location>
</feature>
<dbReference type="Proteomes" id="UP000273811">
    <property type="component" value="Unassembled WGS sequence"/>
</dbReference>
<dbReference type="GO" id="GO:0000287">
    <property type="term" value="F:magnesium ion binding"/>
    <property type="evidence" value="ECO:0007669"/>
    <property type="project" value="UniProtKB-UniRule"/>
</dbReference>
<comment type="function">
    <text evidence="7 9">Involved in phosphonate degradation.</text>
</comment>
<protein>
    <recommendedName>
        <fullName evidence="8 9">Phosphonoacetaldehyde hydrolase</fullName>
        <shortName evidence="9">Phosphonatase</shortName>
        <ecNumber evidence="8 9">3.11.1.1</ecNumber>
    </recommendedName>
    <alternativeName>
        <fullName evidence="9">Phosphonoacetaldehyde phosphonohydrolase</fullName>
    </alternativeName>
</protein>
<feature type="binding site" evidence="9">
    <location>
        <position position="20"/>
    </location>
    <ligand>
        <name>Mg(2+)</name>
        <dbReference type="ChEBI" id="CHEBI:18420"/>
    </ligand>
</feature>